<evidence type="ECO:0000313" key="6">
    <source>
        <dbReference type="EMBL" id="GHJ26724.1"/>
    </source>
</evidence>
<protein>
    <submittedName>
        <fullName evidence="6">TetR family transcriptional regulator</fullName>
    </submittedName>
</protein>
<dbReference type="SUPFAM" id="SSF46689">
    <property type="entry name" value="Homeodomain-like"/>
    <property type="match status" value="1"/>
</dbReference>
<evidence type="ECO:0000256" key="2">
    <source>
        <dbReference type="ARBA" id="ARBA00023125"/>
    </source>
</evidence>
<dbReference type="SUPFAM" id="SSF48498">
    <property type="entry name" value="Tetracyclin repressor-like, C-terminal domain"/>
    <property type="match status" value="1"/>
</dbReference>
<dbReference type="InterPro" id="IPR050109">
    <property type="entry name" value="HTH-type_TetR-like_transc_reg"/>
</dbReference>
<feature type="domain" description="HTH tetR-type" evidence="5">
    <location>
        <begin position="11"/>
        <end position="69"/>
    </location>
</feature>
<dbReference type="Gene3D" id="1.10.357.10">
    <property type="entry name" value="Tetracycline Repressor, domain 2"/>
    <property type="match status" value="1"/>
</dbReference>
<proteinExistence type="predicted"/>
<dbReference type="InterPro" id="IPR001647">
    <property type="entry name" value="HTH_TetR"/>
</dbReference>
<organism evidence="6 7">
    <name type="scientific">Streptomyces hygroscopicus</name>
    <dbReference type="NCBI Taxonomy" id="1912"/>
    <lineage>
        <taxon>Bacteria</taxon>
        <taxon>Bacillati</taxon>
        <taxon>Actinomycetota</taxon>
        <taxon>Actinomycetes</taxon>
        <taxon>Kitasatosporales</taxon>
        <taxon>Streptomycetaceae</taxon>
        <taxon>Streptomyces</taxon>
        <taxon>Streptomyces violaceusniger group</taxon>
    </lineage>
</organism>
<accession>A0ABQ3TTU0</accession>
<keyword evidence="3" id="KW-0804">Transcription</keyword>
<dbReference type="PANTHER" id="PTHR30055:SF234">
    <property type="entry name" value="HTH-TYPE TRANSCRIPTIONAL REGULATOR BETI"/>
    <property type="match status" value="1"/>
</dbReference>
<dbReference type="PANTHER" id="PTHR30055">
    <property type="entry name" value="HTH-TYPE TRANSCRIPTIONAL REGULATOR RUTR"/>
    <property type="match status" value="1"/>
</dbReference>
<keyword evidence="1" id="KW-0805">Transcription regulation</keyword>
<evidence type="ECO:0000313" key="7">
    <source>
        <dbReference type="Proteomes" id="UP001054854"/>
    </source>
</evidence>
<dbReference type="RefSeq" id="WP_236256132.1">
    <property type="nucleotide sequence ID" value="NZ_BNEK01000002.1"/>
</dbReference>
<feature type="DNA-binding region" description="H-T-H motif" evidence="4">
    <location>
        <begin position="32"/>
        <end position="51"/>
    </location>
</feature>
<keyword evidence="2 4" id="KW-0238">DNA-binding</keyword>
<evidence type="ECO:0000256" key="3">
    <source>
        <dbReference type="ARBA" id="ARBA00023163"/>
    </source>
</evidence>
<dbReference type="InterPro" id="IPR036271">
    <property type="entry name" value="Tet_transcr_reg_TetR-rel_C_sf"/>
</dbReference>
<keyword evidence="7" id="KW-1185">Reference proteome</keyword>
<evidence type="ECO:0000256" key="4">
    <source>
        <dbReference type="PROSITE-ProRule" id="PRU00335"/>
    </source>
</evidence>
<dbReference type="EMBL" id="BNEK01000002">
    <property type="protein sequence ID" value="GHJ26724.1"/>
    <property type="molecule type" value="Genomic_DNA"/>
</dbReference>
<dbReference type="Pfam" id="PF00440">
    <property type="entry name" value="TetR_N"/>
    <property type="match status" value="1"/>
</dbReference>
<name>A0ABQ3TTU0_STRHY</name>
<comment type="caution">
    <text evidence="6">The sequence shown here is derived from an EMBL/GenBank/DDBJ whole genome shotgun (WGS) entry which is preliminary data.</text>
</comment>
<gene>
    <name evidence="6" type="ORF">TPA0910_11570</name>
</gene>
<dbReference type="Proteomes" id="UP001054854">
    <property type="component" value="Unassembled WGS sequence"/>
</dbReference>
<dbReference type="InterPro" id="IPR009057">
    <property type="entry name" value="Homeodomain-like_sf"/>
</dbReference>
<reference evidence="6" key="1">
    <citation type="submission" date="2024-05" db="EMBL/GenBank/DDBJ databases">
        <title>Whole genome shotgun sequence of Streptomyces hygroscopicus NBRC 113678.</title>
        <authorList>
            <person name="Komaki H."/>
            <person name="Tamura T."/>
        </authorList>
    </citation>
    <scope>NUCLEOTIDE SEQUENCE</scope>
    <source>
        <strain evidence="6">N11-34</strain>
    </source>
</reference>
<sequence length="203" mass="21682">MSAKQPSSVRNRTERAIVTAAVRVWVRDRAATLPQVAEAAEVGRTTLHRYFPERDGLLRAATEHALETIGGAIAEADPGKGHPLDAMRRVVAALASASDAIMFVFGGRSLVRDAAPNPAGPDLPTPHDPVIDLIRRGQAEGVFDDQLTAEWIQQVLWGVAYTAFEQVERGALAKFDVAATVTRTLEQGITATAGARPGSEPKP</sequence>
<dbReference type="PROSITE" id="PS50977">
    <property type="entry name" value="HTH_TETR_2"/>
    <property type="match status" value="1"/>
</dbReference>
<evidence type="ECO:0000256" key="1">
    <source>
        <dbReference type="ARBA" id="ARBA00023015"/>
    </source>
</evidence>
<evidence type="ECO:0000259" key="5">
    <source>
        <dbReference type="PROSITE" id="PS50977"/>
    </source>
</evidence>